<evidence type="ECO:0000313" key="5">
    <source>
        <dbReference type="EMBL" id="RLE49507.1"/>
    </source>
</evidence>
<reference evidence="7 8" key="1">
    <citation type="submission" date="2018-06" db="EMBL/GenBank/DDBJ databases">
        <title>Extensive metabolic versatility and redundancy in microbially diverse, dynamic hydrothermal sediments.</title>
        <authorList>
            <person name="Dombrowski N."/>
            <person name="Teske A."/>
            <person name="Baker B.J."/>
        </authorList>
    </citation>
    <scope>NUCLEOTIDE SEQUENCE [LARGE SCALE GENOMIC DNA]</scope>
    <source>
        <strain evidence="6">B34_G17</strain>
        <strain evidence="5">B66_G16</strain>
    </source>
</reference>
<dbReference type="EMBL" id="QMQX01000010">
    <property type="protein sequence ID" value="RLE53451.1"/>
    <property type="molecule type" value="Genomic_DNA"/>
</dbReference>
<comment type="caution">
    <text evidence="5">The sequence shown here is derived from an EMBL/GenBank/DDBJ whole genome shotgun (WGS) entry which is preliminary data.</text>
</comment>
<dbReference type="Pfam" id="PF01750">
    <property type="entry name" value="HycI"/>
    <property type="match status" value="1"/>
</dbReference>
<proteinExistence type="inferred from homology"/>
<dbReference type="SUPFAM" id="SSF53163">
    <property type="entry name" value="HybD-like"/>
    <property type="match status" value="1"/>
</dbReference>
<evidence type="ECO:0000256" key="4">
    <source>
        <dbReference type="ARBA" id="ARBA00022801"/>
    </source>
</evidence>
<dbReference type="InterPro" id="IPR023430">
    <property type="entry name" value="Pept_HybD-like_dom_sf"/>
</dbReference>
<comment type="similarity">
    <text evidence="1">Belongs to the peptidase A31 family.</text>
</comment>
<keyword evidence="2" id="KW-0645">Protease</keyword>
<dbReference type="PRINTS" id="PR00446">
    <property type="entry name" value="HYDRGNUPTAKE"/>
</dbReference>
<organism evidence="5 8">
    <name type="scientific">Thermoproteota archaeon</name>
    <dbReference type="NCBI Taxonomy" id="2056631"/>
    <lineage>
        <taxon>Archaea</taxon>
        <taxon>Thermoproteota</taxon>
    </lineage>
</organism>
<dbReference type="Proteomes" id="UP000278475">
    <property type="component" value="Unassembled WGS sequence"/>
</dbReference>
<evidence type="ECO:0000313" key="6">
    <source>
        <dbReference type="EMBL" id="RLE53451.1"/>
    </source>
</evidence>
<sequence length="157" mass="17079">MKKVLVAGFGNILLGDEGVGIHVIRELQKLNLPPHVEVVDLGVNSTLLIDIFPNYDKIIIVDALVLTGKPGEVQKLSAEELLQVPRSSKVSLHEIDLPLTLEVCKQLYGSLKEVKIIGIEVEADSLHEVNLRLSSKAESAVKKAVCMILDELGVVNV</sequence>
<evidence type="ECO:0000313" key="8">
    <source>
        <dbReference type="Proteomes" id="UP000278475"/>
    </source>
</evidence>
<protein>
    <submittedName>
        <fullName evidence="5">Hydrogenase</fullName>
    </submittedName>
</protein>
<dbReference type="GO" id="GO:0008047">
    <property type="term" value="F:enzyme activator activity"/>
    <property type="evidence" value="ECO:0007669"/>
    <property type="project" value="InterPro"/>
</dbReference>
<dbReference type="InterPro" id="IPR000671">
    <property type="entry name" value="Peptidase_A31"/>
</dbReference>
<keyword evidence="4" id="KW-0378">Hydrolase</keyword>
<dbReference type="Gene3D" id="3.40.50.1450">
    <property type="entry name" value="HybD-like"/>
    <property type="match status" value="1"/>
</dbReference>
<keyword evidence="3" id="KW-0064">Aspartyl protease</keyword>
<name>A0A497EQK6_9CREN</name>
<dbReference type="Proteomes" id="UP000272051">
    <property type="component" value="Unassembled WGS sequence"/>
</dbReference>
<dbReference type="GO" id="GO:0016485">
    <property type="term" value="P:protein processing"/>
    <property type="evidence" value="ECO:0007669"/>
    <property type="project" value="TreeGrafter"/>
</dbReference>
<dbReference type="AlphaFoldDB" id="A0A497EQK6"/>
<evidence type="ECO:0000256" key="2">
    <source>
        <dbReference type="ARBA" id="ARBA00022670"/>
    </source>
</evidence>
<evidence type="ECO:0000256" key="3">
    <source>
        <dbReference type="ARBA" id="ARBA00022750"/>
    </source>
</evidence>
<dbReference type="PANTHER" id="PTHR30302:SF1">
    <property type="entry name" value="HYDROGENASE 2 MATURATION PROTEASE"/>
    <property type="match status" value="1"/>
</dbReference>
<evidence type="ECO:0000256" key="1">
    <source>
        <dbReference type="ARBA" id="ARBA00006814"/>
    </source>
</evidence>
<evidence type="ECO:0000313" key="7">
    <source>
        <dbReference type="Proteomes" id="UP000272051"/>
    </source>
</evidence>
<dbReference type="PANTHER" id="PTHR30302">
    <property type="entry name" value="HYDROGENASE 1 MATURATION PROTEASE"/>
    <property type="match status" value="1"/>
</dbReference>
<dbReference type="GO" id="GO:0004190">
    <property type="term" value="F:aspartic-type endopeptidase activity"/>
    <property type="evidence" value="ECO:0007669"/>
    <property type="project" value="UniProtKB-KW"/>
</dbReference>
<dbReference type="NCBIfam" id="TIGR00072">
    <property type="entry name" value="hydrog_prot"/>
    <property type="match status" value="1"/>
</dbReference>
<gene>
    <name evidence="5" type="ORF">DRJ31_04645</name>
    <name evidence="6" type="ORF">DRJ33_00950</name>
</gene>
<dbReference type="CDD" id="cd00518">
    <property type="entry name" value="H2MP"/>
    <property type="match status" value="1"/>
</dbReference>
<dbReference type="EMBL" id="QMQV01000032">
    <property type="protein sequence ID" value="RLE49507.1"/>
    <property type="molecule type" value="Genomic_DNA"/>
</dbReference>
<accession>A0A497EQK6</accession>